<dbReference type="InterPro" id="IPR020845">
    <property type="entry name" value="AMP-binding_CS"/>
</dbReference>
<keyword evidence="8" id="KW-0551">Lipid droplet</keyword>
<dbReference type="PANTHER" id="PTHR43107:SF6">
    <property type="entry name" value="ACYL-COA SYNTHETASE FAMILY PROTEIN (CEFD1), PUTATIVE (AFU_ORTHOLOGUE AFUA_6G03630)-RELATED"/>
    <property type="match status" value="1"/>
</dbReference>
<evidence type="ECO:0000256" key="2">
    <source>
        <dbReference type="ARBA" id="ARBA00004585"/>
    </source>
</evidence>
<keyword evidence="10" id="KW-0547">Nucleotide-binding</keyword>
<dbReference type="GO" id="GO:0004467">
    <property type="term" value="F:long-chain fatty acid-CoA ligase activity"/>
    <property type="evidence" value="ECO:0007669"/>
    <property type="project" value="TreeGrafter"/>
</dbReference>
<keyword evidence="23" id="KW-1185">Reference proteome</keyword>
<name>A0A3N2Q7N5_SODAK</name>
<evidence type="ECO:0000256" key="1">
    <source>
        <dbReference type="ARBA" id="ARBA00004502"/>
    </source>
</evidence>
<dbReference type="AlphaFoldDB" id="A0A3N2Q7N5"/>
<evidence type="ECO:0000313" key="23">
    <source>
        <dbReference type="Proteomes" id="UP000272025"/>
    </source>
</evidence>
<evidence type="ECO:0000256" key="14">
    <source>
        <dbReference type="ARBA" id="ARBA00023136"/>
    </source>
</evidence>
<dbReference type="InterPro" id="IPR042099">
    <property type="entry name" value="ANL_N_sf"/>
</dbReference>
<keyword evidence="15" id="KW-0576">Peroxisome</keyword>
<keyword evidence="9" id="KW-0812">Transmembrane</keyword>
<keyword evidence="14" id="KW-0472">Membrane</keyword>
<dbReference type="Gene3D" id="3.40.50.12780">
    <property type="entry name" value="N-terminal domain of ligase-like"/>
    <property type="match status" value="1"/>
</dbReference>
<feature type="domain" description="AMP-binding enzyme C-terminal" evidence="21">
    <location>
        <begin position="491"/>
        <end position="560"/>
    </location>
</feature>
<dbReference type="InterPro" id="IPR000873">
    <property type="entry name" value="AMP-dep_synth/lig_dom"/>
</dbReference>
<dbReference type="FunFam" id="3.30.300.30:FF:000002">
    <property type="entry name" value="Long-chain fatty acid transport protein 1"/>
    <property type="match status" value="1"/>
</dbReference>
<keyword evidence="13" id="KW-0445">Lipid transport</keyword>
<keyword evidence="5" id="KW-0813">Transport</keyword>
<proteinExistence type="inferred from homology"/>
<dbReference type="EMBL" id="ML119051">
    <property type="protein sequence ID" value="ROT42645.1"/>
    <property type="molecule type" value="Genomic_DNA"/>
</dbReference>
<keyword evidence="12" id="KW-1133">Transmembrane helix</keyword>
<evidence type="ECO:0000256" key="6">
    <source>
        <dbReference type="ARBA" id="ARBA00022475"/>
    </source>
</evidence>
<reference evidence="22 23" key="1">
    <citation type="journal article" date="2018" name="Mol. Ecol.">
        <title>The obligate alkalophilic soda-lake fungus Sodiomyces alkalinus has shifted to a protein diet.</title>
        <authorList>
            <person name="Grum-Grzhimaylo A.A."/>
            <person name="Falkoski D.L."/>
            <person name="van den Heuvel J."/>
            <person name="Valero-Jimenez C.A."/>
            <person name="Min B."/>
            <person name="Choi I.G."/>
            <person name="Lipzen A."/>
            <person name="Daum C.G."/>
            <person name="Aanen D.K."/>
            <person name="Tsang A."/>
            <person name="Henrissat B."/>
            <person name="Bilanenko E.N."/>
            <person name="de Vries R.P."/>
            <person name="van Kan J.A.L."/>
            <person name="Grigoriev I.V."/>
            <person name="Debets A.J.M."/>
        </authorList>
    </citation>
    <scope>NUCLEOTIDE SEQUENCE [LARGE SCALE GENOMIC DNA]</scope>
    <source>
        <strain evidence="22 23">F11</strain>
    </source>
</reference>
<evidence type="ECO:0000256" key="16">
    <source>
        <dbReference type="ARBA" id="ARBA00051585"/>
    </source>
</evidence>
<dbReference type="InterPro" id="IPR045851">
    <property type="entry name" value="AMP-bd_C_sf"/>
</dbReference>
<dbReference type="RefSeq" id="XP_028470451.1">
    <property type="nucleotide sequence ID" value="XM_028608587.1"/>
</dbReference>
<dbReference type="OrthoDB" id="10253869at2759"/>
<evidence type="ECO:0000256" key="13">
    <source>
        <dbReference type="ARBA" id="ARBA00023055"/>
    </source>
</evidence>
<organism evidence="22 23">
    <name type="scientific">Sodiomyces alkalinus (strain CBS 110278 / VKM F-3762 / F11)</name>
    <name type="common">Alkaliphilic filamentous fungus</name>
    <dbReference type="NCBI Taxonomy" id="1314773"/>
    <lineage>
        <taxon>Eukaryota</taxon>
        <taxon>Fungi</taxon>
        <taxon>Dikarya</taxon>
        <taxon>Ascomycota</taxon>
        <taxon>Pezizomycotina</taxon>
        <taxon>Sordariomycetes</taxon>
        <taxon>Hypocreomycetidae</taxon>
        <taxon>Glomerellales</taxon>
        <taxon>Plectosphaerellaceae</taxon>
        <taxon>Sodiomyces</taxon>
    </lineage>
</organism>
<dbReference type="GeneID" id="39577065"/>
<dbReference type="GO" id="GO:0005524">
    <property type="term" value="F:ATP binding"/>
    <property type="evidence" value="ECO:0007669"/>
    <property type="project" value="UniProtKB-KW"/>
</dbReference>
<evidence type="ECO:0000259" key="20">
    <source>
        <dbReference type="Pfam" id="PF00501"/>
    </source>
</evidence>
<dbReference type="FunFam" id="3.40.50.12780:FF:000019">
    <property type="entry name" value="Long-chain fatty acid transporter"/>
    <property type="match status" value="1"/>
</dbReference>
<evidence type="ECO:0000256" key="18">
    <source>
        <dbReference type="ARBA" id="ARBA00068795"/>
    </source>
</evidence>
<dbReference type="SUPFAM" id="SSF56801">
    <property type="entry name" value="Acetyl-CoA synthetase-like"/>
    <property type="match status" value="1"/>
</dbReference>
<comment type="catalytic activity">
    <reaction evidence="16">
        <text>a very long-chain fatty acid + ATP + CoA = a very long-chain fatty acyl-CoA + AMP + diphosphate</text>
        <dbReference type="Rhea" id="RHEA:54536"/>
        <dbReference type="ChEBI" id="CHEBI:30616"/>
        <dbReference type="ChEBI" id="CHEBI:33019"/>
        <dbReference type="ChEBI" id="CHEBI:57287"/>
        <dbReference type="ChEBI" id="CHEBI:58950"/>
        <dbReference type="ChEBI" id="CHEBI:138261"/>
        <dbReference type="ChEBI" id="CHEBI:456215"/>
    </reaction>
</comment>
<evidence type="ECO:0000256" key="11">
    <source>
        <dbReference type="ARBA" id="ARBA00022840"/>
    </source>
</evidence>
<dbReference type="PANTHER" id="PTHR43107">
    <property type="entry name" value="LONG-CHAIN FATTY ACID TRANSPORT PROTEIN"/>
    <property type="match status" value="1"/>
</dbReference>
<evidence type="ECO:0000256" key="3">
    <source>
        <dbReference type="ARBA" id="ARBA00004651"/>
    </source>
</evidence>
<dbReference type="Pfam" id="PF00501">
    <property type="entry name" value="AMP-binding"/>
    <property type="match status" value="1"/>
</dbReference>
<keyword evidence="7" id="KW-0436">Ligase</keyword>
<evidence type="ECO:0000256" key="10">
    <source>
        <dbReference type="ARBA" id="ARBA00022741"/>
    </source>
</evidence>
<dbReference type="Gene3D" id="3.30.300.30">
    <property type="match status" value="1"/>
</dbReference>
<evidence type="ECO:0000256" key="17">
    <source>
        <dbReference type="ARBA" id="ARBA00060276"/>
    </source>
</evidence>
<evidence type="ECO:0000256" key="19">
    <source>
        <dbReference type="ARBA" id="ARBA00078285"/>
    </source>
</evidence>
<evidence type="ECO:0000256" key="5">
    <source>
        <dbReference type="ARBA" id="ARBA00022448"/>
    </source>
</evidence>
<comment type="similarity">
    <text evidence="4">Belongs to the ATP-dependent AMP-binding enzyme family.</text>
</comment>
<comment type="subcellular location">
    <subcellularLocation>
        <location evidence="3">Cell membrane</location>
        <topology evidence="3">Multi-pass membrane protein</topology>
    </subcellularLocation>
    <subcellularLocation>
        <location evidence="1">Lipid droplet</location>
    </subcellularLocation>
    <subcellularLocation>
        <location evidence="2">Peroxisome membrane</location>
        <topology evidence="2">Multi-pass membrane protein</topology>
    </subcellularLocation>
</comment>
<dbReference type="GO" id="GO:0005324">
    <property type="term" value="F:long-chain fatty acid transmembrane transporter activity"/>
    <property type="evidence" value="ECO:0007669"/>
    <property type="project" value="TreeGrafter"/>
</dbReference>
<evidence type="ECO:0000256" key="4">
    <source>
        <dbReference type="ARBA" id="ARBA00006432"/>
    </source>
</evidence>
<dbReference type="PROSITE" id="PS00455">
    <property type="entry name" value="AMP_BINDING"/>
    <property type="match status" value="1"/>
</dbReference>
<feature type="domain" description="AMP-dependent synthetase/ligase" evidence="20">
    <location>
        <begin position="54"/>
        <end position="414"/>
    </location>
</feature>
<dbReference type="GO" id="GO:0009898">
    <property type="term" value="C:cytoplasmic side of plasma membrane"/>
    <property type="evidence" value="ECO:0007669"/>
    <property type="project" value="TreeGrafter"/>
</dbReference>
<evidence type="ECO:0000256" key="15">
    <source>
        <dbReference type="ARBA" id="ARBA00023140"/>
    </source>
</evidence>
<keyword evidence="11" id="KW-0067">ATP-binding</keyword>
<dbReference type="GO" id="GO:0044539">
    <property type="term" value="P:long-chain fatty acid import into cell"/>
    <property type="evidence" value="ECO:0007669"/>
    <property type="project" value="TreeGrafter"/>
</dbReference>
<sequence>MALATAAALATGLAYLDAKYHLSKDMSAMRAHRAIVNSRSAAVKNDRVSPYHAFAASATRNPTAEAIWTRTGSYTWADVLTQSHRYAHFFLARGVRREEFVALCMQNSADYIFAWLGLLAIGAAPAMINHNLADEALLGCLRTSKAKIILVDGNEELLKRVADVQEGFQSQGVTTLHLPDIRDELSRMSSSAPEDALRKGLRPGDPMALFYTSGTTGMPKACILPIAASFSLIRSNELGLHPVSPKNERCYVCMPFYHGTGGITMLSQILCGSTVCVAPKFSASSFWPDIRASKATWFLYVGETLRYLLAAPPSPDDKAHTARAAYGNGCRPDVWTRFQARFGIDTLGEFYNSTEGPLALRNLARGEFLAHAVGHLGLLMRWRYRDQYVFAAVDPDTGEVWRDAKTGLVVRSPHQVGGEVLVVMPGERPFPGYYGDEKATEKKYIRDVLKKGDLYYRTGDAMRMDADGRWFFLDRLGDTFRWKGENVSTAEVAQVLGAYPGVHEAVVYGVELPCHDGKAGAAALHLDPSARDKFDYAGLLKHARSKLPKYAVPIFLRILQNQTASHNNKQNKAPLKRDGVDPRKVQIDQLFWIEKTGKGQTYVPFRQQDWDGLVAGKAKL</sequence>
<evidence type="ECO:0000313" key="22">
    <source>
        <dbReference type="EMBL" id="ROT42645.1"/>
    </source>
</evidence>
<dbReference type="STRING" id="1314773.A0A3N2Q7N5"/>
<dbReference type="Pfam" id="PF13193">
    <property type="entry name" value="AMP-binding_C"/>
    <property type="match status" value="1"/>
</dbReference>
<dbReference type="GO" id="GO:0005778">
    <property type="term" value="C:peroxisomal membrane"/>
    <property type="evidence" value="ECO:0007669"/>
    <property type="project" value="UniProtKB-SubCell"/>
</dbReference>
<evidence type="ECO:0000256" key="9">
    <source>
        <dbReference type="ARBA" id="ARBA00022692"/>
    </source>
</evidence>
<comment type="function">
    <text evidence="17">Acyl-CoA synthetase required for both the import of long chain fatty acids (LCFAs) (C14-C18) and the activation very long chain fatty acids (VLCFAs) (C20-C26) by esterification of the fatty acids into metabolically active CoA-thioesters for subsequent degradation or incorporation into phospholipids. The transport and fatty acyl-CoA synthetase activities are genetically separable and are thus independent activities. Esterifies VLCFAs in the peroxisome matrix. The VLCFAs are actively transported into peroxisomes by a PXA1-PXA2 heterodimeric transporter in the peroxisomal membrane.</text>
</comment>
<protein>
    <recommendedName>
        <fullName evidence="18">Very long-chain fatty acid transport protein</fullName>
    </recommendedName>
    <alternativeName>
        <fullName evidence="19">Very-long-chain acyl-CoA synthetase</fullName>
    </alternativeName>
</protein>
<accession>A0A3N2Q7N5</accession>
<evidence type="ECO:0000256" key="8">
    <source>
        <dbReference type="ARBA" id="ARBA00022677"/>
    </source>
</evidence>
<dbReference type="GO" id="GO:0005811">
    <property type="term" value="C:lipid droplet"/>
    <property type="evidence" value="ECO:0007669"/>
    <property type="project" value="UniProtKB-SubCell"/>
</dbReference>
<evidence type="ECO:0000259" key="21">
    <source>
        <dbReference type="Pfam" id="PF13193"/>
    </source>
</evidence>
<keyword evidence="6" id="KW-1003">Cell membrane</keyword>
<dbReference type="Proteomes" id="UP000272025">
    <property type="component" value="Unassembled WGS sequence"/>
</dbReference>
<evidence type="ECO:0000256" key="12">
    <source>
        <dbReference type="ARBA" id="ARBA00022989"/>
    </source>
</evidence>
<gene>
    <name evidence="22" type="ORF">SODALDRAFT_288036</name>
</gene>
<dbReference type="InterPro" id="IPR025110">
    <property type="entry name" value="AMP-bd_C"/>
</dbReference>
<evidence type="ECO:0000256" key="7">
    <source>
        <dbReference type="ARBA" id="ARBA00022598"/>
    </source>
</evidence>